<proteinExistence type="predicted"/>
<sequence length="889" mass="94349">MRVIYPLRRRLRLVLGLWLLLTAGSRPVFAQTPACELFALDAPTPRNRGFFGSRASVSERFAIAGADVDAYGGEPGKAHIYEYVGGVWVPRQTLSAPGTVPFDAFGHHVYIDDNTALVAADNYTRPGTPALGRGVVYVYTRQGTQWVQTGLLVNPSSTITGFGWSLAKSGTDVVVGCGYNGTQNFAVHVFRQPAVPTQPWTLVATLTPPVGGVTGYDYGYSVAIQGDQLVVGALDAFSRGQSAAYFYQRNSAGTWQQSQVEIYPNQSRAGMSVALYGNYAAVGADSNGGVRIYERAAGRWRLLQTLFSPDTPGRYGFTVAMNARLLLVSNTFDNRFGSAAGVVYRYELAGGSWQLRRRYYAPQARGGDALGTWVAVDHQSNNFILGAPGRLVGGIAEAGQAFVQWAPAVLPAGPFCTDAPAVALQATATGGVWAGPGIQNAQTGLFDPAQAGPGTHQVTYALTAGGCTFRDTLRLTVTPRLRINRPPFPALSCARDTTVVLSATVAGGTWLGAGISNAQTGTFRPWLAGPGRHLITYQLPAGTLACGSQDTFSLVVRPAAVRVLSLPPTLSCARDTVLQLRATPAGGTWSGPGISNAATGLFSSAAAGPGRHRLTYRLTAAGACGGQDTVSILVRPQPVRVLSLPPTLCRTDTVLQLRATPAGGTWRGRGIADARQGVFSASAAGPGRHVLYYEAGTGACRAADSVAVVIAPVAAPALTPASPLVLRCGQLTGQLSLAQPQPAGTRFDWQYGALPGGPWQSAGADNGQPTYQAAQPGWYRVRVLRGSCAAVSPPTELRVEPQQPLTVPNVFTPNGDQVNDVFELRLQYPRTFRLQVFNRWGREVFSSVKADEFWTGAGAPAGVYYYLWRYSTDCEPAERVVKGTVTLVR</sequence>
<dbReference type="PANTHER" id="PTHR36220:SF1">
    <property type="entry name" value="GAMMA TUBULIN COMPLEX COMPONENT C-TERMINAL DOMAIN-CONTAINING PROTEIN"/>
    <property type="match status" value="1"/>
</dbReference>
<dbReference type="InterPro" id="IPR013517">
    <property type="entry name" value="FG-GAP"/>
</dbReference>
<feature type="signal peptide" evidence="2">
    <location>
        <begin position="1"/>
        <end position="30"/>
    </location>
</feature>
<evidence type="ECO:0008006" key="5">
    <source>
        <dbReference type="Google" id="ProtNLM"/>
    </source>
</evidence>
<accession>A0A3S0JJV4</accession>
<reference evidence="3 4" key="1">
    <citation type="submission" date="2018-12" db="EMBL/GenBank/DDBJ databases">
        <title>Hymenobacter gummosus sp. nov., isolated from a spring.</title>
        <authorList>
            <person name="Nie L."/>
        </authorList>
    </citation>
    <scope>NUCLEOTIDE SEQUENCE [LARGE SCALE GENOMIC DNA]</scope>
    <source>
        <strain evidence="3 4">KCTC 52166</strain>
    </source>
</reference>
<dbReference type="PANTHER" id="PTHR36220">
    <property type="entry name" value="UNNAMED PRODUCT"/>
    <property type="match status" value="1"/>
</dbReference>
<dbReference type="EMBL" id="RXOF01000002">
    <property type="protein sequence ID" value="RTQ52512.1"/>
    <property type="molecule type" value="Genomic_DNA"/>
</dbReference>
<dbReference type="Pfam" id="PF14312">
    <property type="entry name" value="FG-GAP_2"/>
    <property type="match status" value="1"/>
</dbReference>
<dbReference type="RefSeq" id="WP_126692168.1">
    <property type="nucleotide sequence ID" value="NZ_RXOF01000002.1"/>
</dbReference>
<evidence type="ECO:0000313" key="4">
    <source>
        <dbReference type="Proteomes" id="UP000282184"/>
    </source>
</evidence>
<dbReference type="InterPro" id="IPR028994">
    <property type="entry name" value="Integrin_alpha_N"/>
</dbReference>
<dbReference type="Pfam" id="PF13585">
    <property type="entry name" value="CHU_C"/>
    <property type="match status" value="1"/>
</dbReference>
<evidence type="ECO:0000256" key="1">
    <source>
        <dbReference type="ARBA" id="ARBA00022729"/>
    </source>
</evidence>
<keyword evidence="1 2" id="KW-0732">Signal</keyword>
<name>A0A3S0JJV4_9BACT</name>
<gene>
    <name evidence="3" type="ORF">EJV47_05735</name>
</gene>
<dbReference type="SUPFAM" id="SSF50965">
    <property type="entry name" value="Galactose oxidase, central domain"/>
    <property type="match status" value="1"/>
</dbReference>
<keyword evidence="4" id="KW-1185">Reference proteome</keyword>
<organism evidence="3 4">
    <name type="scientific">Hymenobacter gummosus</name>
    <dbReference type="NCBI Taxonomy" id="1776032"/>
    <lineage>
        <taxon>Bacteria</taxon>
        <taxon>Pseudomonadati</taxon>
        <taxon>Bacteroidota</taxon>
        <taxon>Cytophagia</taxon>
        <taxon>Cytophagales</taxon>
        <taxon>Hymenobacteraceae</taxon>
        <taxon>Hymenobacter</taxon>
    </lineage>
</organism>
<evidence type="ECO:0000313" key="3">
    <source>
        <dbReference type="EMBL" id="RTQ52512.1"/>
    </source>
</evidence>
<comment type="caution">
    <text evidence="3">The sequence shown here is derived from an EMBL/GenBank/DDBJ whole genome shotgun (WGS) entry which is preliminary data.</text>
</comment>
<protein>
    <recommendedName>
        <fullName evidence="5">Gliding motility-associated C-terminal domain-containing protein</fullName>
    </recommendedName>
</protein>
<dbReference type="OrthoDB" id="1490014at2"/>
<dbReference type="AlphaFoldDB" id="A0A3S0JJV4"/>
<dbReference type="Gene3D" id="2.130.10.130">
    <property type="entry name" value="Integrin alpha, N-terminal"/>
    <property type="match status" value="2"/>
</dbReference>
<dbReference type="InterPro" id="IPR011043">
    <property type="entry name" value="Gal_Oxase/kelch_b-propeller"/>
</dbReference>
<feature type="chain" id="PRO_5018695387" description="Gliding motility-associated C-terminal domain-containing protein" evidence="2">
    <location>
        <begin position="31"/>
        <end position="889"/>
    </location>
</feature>
<evidence type="ECO:0000256" key="2">
    <source>
        <dbReference type="SAM" id="SignalP"/>
    </source>
</evidence>
<dbReference type="Proteomes" id="UP000282184">
    <property type="component" value="Unassembled WGS sequence"/>
</dbReference>